<dbReference type="SUPFAM" id="SSF69118">
    <property type="entry name" value="AhpD-like"/>
    <property type="match status" value="1"/>
</dbReference>
<accession>A0A933SBK3</accession>
<dbReference type="Gene3D" id="1.20.1290.10">
    <property type="entry name" value="AhpD-like"/>
    <property type="match status" value="1"/>
</dbReference>
<dbReference type="GO" id="GO:0051920">
    <property type="term" value="F:peroxiredoxin activity"/>
    <property type="evidence" value="ECO:0007669"/>
    <property type="project" value="InterPro"/>
</dbReference>
<sequence>MSWTPSIAPEDATPALKHVYDRIRARASSQTVSNIWRAWGAHPGGLEASFNTYRVLMDDPAPLTPAQAEMISLVVSATNGCGYCVAHHGPRLARHVGDDLAQAVALDYRTANLPTRDRVLLDLAVAVTCEPAERTAEDIERVREYGFDDVAIVRAVEIAAYYNSVNRVVLALGVALERGRDPWEFGSQK</sequence>
<reference evidence="2" key="1">
    <citation type="submission" date="2020-07" db="EMBL/GenBank/DDBJ databases">
        <title>Huge and variable diversity of episymbiotic CPR bacteria and DPANN archaea in groundwater ecosystems.</title>
        <authorList>
            <person name="He C.Y."/>
            <person name="Keren R."/>
            <person name="Whittaker M."/>
            <person name="Farag I.F."/>
            <person name="Doudna J."/>
            <person name="Cate J.H.D."/>
            <person name="Banfield J.F."/>
        </authorList>
    </citation>
    <scope>NUCLEOTIDE SEQUENCE</scope>
    <source>
        <strain evidence="2">NC_groundwater_1813_Pr3_B-0.1um_71_17</strain>
    </source>
</reference>
<evidence type="ECO:0000259" key="1">
    <source>
        <dbReference type="Pfam" id="PF02627"/>
    </source>
</evidence>
<comment type="caution">
    <text evidence="2">The sequence shown here is derived from an EMBL/GenBank/DDBJ whole genome shotgun (WGS) entry which is preliminary data.</text>
</comment>
<dbReference type="InterPro" id="IPR010195">
    <property type="entry name" value="Uncharacterised_peroxidase-rel"/>
</dbReference>
<keyword evidence="2" id="KW-0575">Peroxidase</keyword>
<protein>
    <submittedName>
        <fullName evidence="2">Peroxidase-related enzyme</fullName>
    </submittedName>
</protein>
<gene>
    <name evidence="2" type="ORF">HZA61_08365</name>
</gene>
<dbReference type="Pfam" id="PF02627">
    <property type="entry name" value="CMD"/>
    <property type="match status" value="1"/>
</dbReference>
<dbReference type="InterPro" id="IPR003779">
    <property type="entry name" value="CMD-like"/>
</dbReference>
<dbReference type="NCBIfam" id="TIGR00778">
    <property type="entry name" value="ahpD_dom"/>
    <property type="match status" value="1"/>
</dbReference>
<dbReference type="InterPro" id="IPR029032">
    <property type="entry name" value="AhpD-like"/>
</dbReference>
<feature type="domain" description="Carboxymuconolactone decarboxylase-like" evidence="1">
    <location>
        <begin position="56"/>
        <end position="97"/>
    </location>
</feature>
<dbReference type="NCBIfam" id="TIGR01926">
    <property type="entry name" value="peroxid_rel"/>
    <property type="match status" value="1"/>
</dbReference>
<dbReference type="InterPro" id="IPR004675">
    <property type="entry name" value="AhpD_core"/>
</dbReference>
<dbReference type="AlphaFoldDB" id="A0A933SBK3"/>
<proteinExistence type="predicted"/>
<dbReference type="Proteomes" id="UP000696931">
    <property type="component" value="Unassembled WGS sequence"/>
</dbReference>
<dbReference type="PANTHER" id="PTHR35446:SF2">
    <property type="entry name" value="CARBOXYMUCONOLACTONE DECARBOXYLASE-LIKE DOMAIN-CONTAINING PROTEIN"/>
    <property type="match status" value="1"/>
</dbReference>
<dbReference type="EMBL" id="JACRIW010000055">
    <property type="protein sequence ID" value="MBI5169486.1"/>
    <property type="molecule type" value="Genomic_DNA"/>
</dbReference>
<keyword evidence="2" id="KW-0560">Oxidoreductase</keyword>
<name>A0A933SBK3_UNCEI</name>
<dbReference type="PANTHER" id="PTHR35446">
    <property type="entry name" value="SI:CH211-175M2.5"/>
    <property type="match status" value="1"/>
</dbReference>
<organism evidence="2 3">
    <name type="scientific">Eiseniibacteriota bacterium</name>
    <dbReference type="NCBI Taxonomy" id="2212470"/>
    <lineage>
        <taxon>Bacteria</taxon>
        <taxon>Candidatus Eiseniibacteriota</taxon>
    </lineage>
</organism>
<evidence type="ECO:0000313" key="2">
    <source>
        <dbReference type="EMBL" id="MBI5169486.1"/>
    </source>
</evidence>
<evidence type="ECO:0000313" key="3">
    <source>
        <dbReference type="Proteomes" id="UP000696931"/>
    </source>
</evidence>